<protein>
    <submittedName>
        <fullName evidence="2">RibD_C domain-containing protein</fullName>
    </submittedName>
</protein>
<proteinExistence type="predicted"/>
<name>A0A1I8AYY4_MELHA</name>
<dbReference type="AlphaFoldDB" id="A0A1I8AYY4"/>
<dbReference type="WBParaSite" id="MhA1_Contig1101.frz3.gene17">
    <property type="protein sequence ID" value="MhA1_Contig1101.frz3.gene17"/>
    <property type="gene ID" value="MhA1_Contig1101.frz3.gene17"/>
</dbReference>
<sequence>MLNFVNLLIQCDAYNELLTIGGEAVLTIQNILEIETIKVIDSGYYNSYVIEWPKCFDNEDNKKIRSFGNKIL</sequence>
<accession>A0A1I8AYY4</accession>
<evidence type="ECO:0000313" key="2">
    <source>
        <dbReference type="WBParaSite" id="MhA1_Contig1101.frz3.gene17"/>
    </source>
</evidence>
<evidence type="ECO:0000313" key="1">
    <source>
        <dbReference type="Proteomes" id="UP000095281"/>
    </source>
</evidence>
<keyword evidence="1" id="KW-1185">Reference proteome</keyword>
<organism evidence="1 2">
    <name type="scientific">Meloidogyne hapla</name>
    <name type="common">Root-knot nematode worm</name>
    <dbReference type="NCBI Taxonomy" id="6305"/>
    <lineage>
        <taxon>Eukaryota</taxon>
        <taxon>Metazoa</taxon>
        <taxon>Ecdysozoa</taxon>
        <taxon>Nematoda</taxon>
        <taxon>Chromadorea</taxon>
        <taxon>Rhabditida</taxon>
        <taxon>Tylenchina</taxon>
        <taxon>Tylenchomorpha</taxon>
        <taxon>Tylenchoidea</taxon>
        <taxon>Meloidogynidae</taxon>
        <taxon>Meloidogyninae</taxon>
        <taxon>Meloidogyne</taxon>
    </lineage>
</organism>
<reference evidence="2" key="1">
    <citation type="submission" date="2016-11" db="UniProtKB">
        <authorList>
            <consortium name="WormBaseParasite"/>
        </authorList>
    </citation>
    <scope>IDENTIFICATION</scope>
</reference>
<dbReference type="Proteomes" id="UP000095281">
    <property type="component" value="Unplaced"/>
</dbReference>